<name>A0A926HUJ0_9FIRM</name>
<keyword evidence="1 2" id="KW-0963">Cytoplasm</keyword>
<reference evidence="3" key="1">
    <citation type="submission" date="2020-08" db="EMBL/GenBank/DDBJ databases">
        <title>Genome public.</title>
        <authorList>
            <person name="Liu C."/>
            <person name="Sun Q."/>
        </authorList>
    </citation>
    <scope>NUCLEOTIDE SEQUENCE</scope>
    <source>
        <strain evidence="3">BX7</strain>
    </source>
</reference>
<dbReference type="Proteomes" id="UP000620366">
    <property type="component" value="Unassembled WGS sequence"/>
</dbReference>
<organism evidence="3 4">
    <name type="scientific">Feifania hominis</name>
    <dbReference type="NCBI Taxonomy" id="2763660"/>
    <lineage>
        <taxon>Bacteria</taxon>
        <taxon>Bacillati</taxon>
        <taxon>Bacillota</taxon>
        <taxon>Clostridia</taxon>
        <taxon>Eubacteriales</taxon>
        <taxon>Feifaniaceae</taxon>
        <taxon>Feifania</taxon>
    </lineage>
</organism>
<comment type="caution">
    <text evidence="3">The sequence shown here is derived from an EMBL/GenBank/DDBJ whole genome shotgun (WGS) entry which is preliminary data.</text>
</comment>
<evidence type="ECO:0000256" key="2">
    <source>
        <dbReference type="HAMAP-Rule" id="MF_01103"/>
    </source>
</evidence>
<dbReference type="PANTHER" id="PTHR37300:SF1">
    <property type="entry name" value="UPF0291 PROTEIN YNZC"/>
    <property type="match status" value="1"/>
</dbReference>
<protein>
    <recommendedName>
        <fullName evidence="2">UPF0291 protein H8695_06500</fullName>
    </recommendedName>
</protein>
<dbReference type="SUPFAM" id="SSF158221">
    <property type="entry name" value="YnzC-like"/>
    <property type="match status" value="1"/>
</dbReference>
<dbReference type="EMBL" id="JACRSP010000002">
    <property type="protein sequence ID" value="MBC8536343.1"/>
    <property type="molecule type" value="Genomic_DNA"/>
</dbReference>
<dbReference type="Pfam" id="PF05979">
    <property type="entry name" value="DUF896"/>
    <property type="match status" value="1"/>
</dbReference>
<evidence type="ECO:0000313" key="4">
    <source>
        <dbReference type="Proteomes" id="UP000620366"/>
    </source>
</evidence>
<proteinExistence type="inferred from homology"/>
<dbReference type="HAMAP" id="MF_01103">
    <property type="entry name" value="UPF0291"/>
    <property type="match status" value="1"/>
</dbReference>
<accession>A0A926HUJ0</accession>
<dbReference type="Gene3D" id="1.10.287.540">
    <property type="entry name" value="Helix hairpin bin"/>
    <property type="match status" value="1"/>
</dbReference>
<dbReference type="InterPro" id="IPR009242">
    <property type="entry name" value="DUF896"/>
</dbReference>
<dbReference type="PANTHER" id="PTHR37300">
    <property type="entry name" value="UPF0291 PROTEIN CBO2609/CLC_2481"/>
    <property type="match status" value="1"/>
</dbReference>
<comment type="subcellular location">
    <subcellularLocation>
        <location evidence="2">Cytoplasm</location>
    </subcellularLocation>
</comment>
<dbReference type="RefSeq" id="WP_249300116.1">
    <property type="nucleotide sequence ID" value="NZ_JACRSP010000002.1"/>
</dbReference>
<sequence length="70" mass="8493">MEQSKIERINILARKAKGEGLTEKERLEQAELRREYIEAYRESLRRELESVVVVDEQGNRRPLRRREERP</sequence>
<keyword evidence="4" id="KW-1185">Reference proteome</keyword>
<dbReference type="AlphaFoldDB" id="A0A926HUJ0"/>
<comment type="similarity">
    <text evidence="2">Belongs to the UPF0291 family.</text>
</comment>
<dbReference type="GO" id="GO:0005737">
    <property type="term" value="C:cytoplasm"/>
    <property type="evidence" value="ECO:0007669"/>
    <property type="project" value="UniProtKB-SubCell"/>
</dbReference>
<gene>
    <name evidence="3" type="ORF">H8695_06500</name>
</gene>
<evidence type="ECO:0000256" key="1">
    <source>
        <dbReference type="ARBA" id="ARBA00022490"/>
    </source>
</evidence>
<evidence type="ECO:0000313" key="3">
    <source>
        <dbReference type="EMBL" id="MBC8536343.1"/>
    </source>
</evidence>